<dbReference type="PANTHER" id="PTHR24221">
    <property type="entry name" value="ATP-BINDING CASSETTE SUB-FAMILY B"/>
    <property type="match status" value="1"/>
</dbReference>
<keyword evidence="5" id="KW-1185">Reference proteome</keyword>
<dbReference type="Proteomes" id="UP000827549">
    <property type="component" value="Chromosome 4"/>
</dbReference>
<dbReference type="GO" id="GO:0005524">
    <property type="term" value="F:ATP binding"/>
    <property type="evidence" value="ECO:0007669"/>
    <property type="project" value="UniProtKB-KW"/>
</dbReference>
<dbReference type="GO" id="GO:0016887">
    <property type="term" value="F:ATP hydrolysis activity"/>
    <property type="evidence" value="ECO:0007669"/>
    <property type="project" value="InterPro"/>
</dbReference>
<protein>
    <submittedName>
        <fullName evidence="4">Subtilin transport ATP-binding protein SpaT</fullName>
    </submittedName>
</protein>
<proteinExistence type="predicted"/>
<dbReference type="SUPFAM" id="SSF52540">
    <property type="entry name" value="P-loop containing nucleoside triphosphate hydrolases"/>
    <property type="match status" value="1"/>
</dbReference>
<dbReference type="InterPro" id="IPR027417">
    <property type="entry name" value="P-loop_NTPase"/>
</dbReference>
<feature type="domain" description="ABC transporter" evidence="3">
    <location>
        <begin position="75"/>
        <end position="331"/>
    </location>
</feature>
<keyword evidence="2 4" id="KW-0067">ATP-binding</keyword>
<gene>
    <name evidence="4" type="primary">spaT_1</name>
    <name evidence="4" type="ORF">LOC62_04G005297</name>
</gene>
<dbReference type="CDD" id="cd03228">
    <property type="entry name" value="ABCC_MRP_Like"/>
    <property type="match status" value="1"/>
</dbReference>
<evidence type="ECO:0000313" key="4">
    <source>
        <dbReference type="EMBL" id="WOO81776.1"/>
    </source>
</evidence>
<dbReference type="InterPro" id="IPR003593">
    <property type="entry name" value="AAA+_ATPase"/>
</dbReference>
<dbReference type="Pfam" id="PF00005">
    <property type="entry name" value="ABC_tran"/>
    <property type="match status" value="1"/>
</dbReference>
<dbReference type="InterPro" id="IPR039421">
    <property type="entry name" value="Type_1_exporter"/>
</dbReference>
<dbReference type="PANTHER" id="PTHR24221:SF646">
    <property type="entry name" value="HAEMOLYSIN SECRETION ATP-BINDING PROTEIN"/>
    <property type="match status" value="1"/>
</dbReference>
<dbReference type="PROSITE" id="PS50893">
    <property type="entry name" value="ABC_TRANSPORTER_2"/>
    <property type="match status" value="1"/>
</dbReference>
<evidence type="ECO:0000256" key="2">
    <source>
        <dbReference type="ARBA" id="ARBA00022840"/>
    </source>
</evidence>
<evidence type="ECO:0000259" key="3">
    <source>
        <dbReference type="PROSITE" id="PS50893"/>
    </source>
</evidence>
<accession>A0AAF1BI14</accession>
<organism evidence="4 5">
    <name type="scientific">Vanrija pseudolonga</name>
    <dbReference type="NCBI Taxonomy" id="143232"/>
    <lineage>
        <taxon>Eukaryota</taxon>
        <taxon>Fungi</taxon>
        <taxon>Dikarya</taxon>
        <taxon>Basidiomycota</taxon>
        <taxon>Agaricomycotina</taxon>
        <taxon>Tremellomycetes</taxon>
        <taxon>Trichosporonales</taxon>
        <taxon>Trichosporonaceae</taxon>
        <taxon>Vanrija</taxon>
    </lineage>
</organism>
<name>A0AAF1BI14_9TREE</name>
<reference evidence="4" key="1">
    <citation type="submission" date="2023-10" db="EMBL/GenBank/DDBJ databases">
        <authorList>
            <person name="Noh H."/>
        </authorList>
    </citation>
    <scope>NUCLEOTIDE SEQUENCE</scope>
    <source>
        <strain evidence="4">DUCC4014</strain>
    </source>
</reference>
<keyword evidence="1" id="KW-0547">Nucleotide-binding</keyword>
<dbReference type="GO" id="GO:0034040">
    <property type="term" value="F:ATPase-coupled lipid transmembrane transporter activity"/>
    <property type="evidence" value="ECO:0007669"/>
    <property type="project" value="TreeGrafter"/>
</dbReference>
<evidence type="ECO:0000313" key="5">
    <source>
        <dbReference type="Proteomes" id="UP000827549"/>
    </source>
</evidence>
<dbReference type="RefSeq" id="XP_062627808.1">
    <property type="nucleotide sequence ID" value="XM_062771824.1"/>
</dbReference>
<dbReference type="GeneID" id="87808526"/>
<dbReference type="AlphaFoldDB" id="A0AAF1BI14"/>
<dbReference type="SMART" id="SM00382">
    <property type="entry name" value="AAA"/>
    <property type="match status" value="1"/>
</dbReference>
<sequence>MVQPAEIVPVGDQRPHSEGATLLFDVLFKLGAVVDSARTNSYWLGALAAAHECQSRDEATGIDYDKCREAGGMRIETRDLQVMYDGQTKPAVHGINLSIKAGETLALVGFNGAGKSTLVKALMGLSTNATGSVEINGTPLEEYRASTLHARMSCVFQDYKKYYFSLRDNIGIGDVSRIDDTDALQAAMAYGGAGAILEKTSLNTVLNPYANLHARPGDGGGQEGMGLSGGQWLRVAVSRAFMRAATADLVIFDEPSSALDPAAESALFDTIYDLAHREGGTRTTTVFISHGFGNVRRADHIAFMAGGTITEYGTHEELMALGGEYARLFTLQSRGYVGNGGRDAAASGAGENW</sequence>
<dbReference type="Gene3D" id="3.40.50.300">
    <property type="entry name" value="P-loop containing nucleotide triphosphate hydrolases"/>
    <property type="match status" value="1"/>
</dbReference>
<dbReference type="InterPro" id="IPR003439">
    <property type="entry name" value="ABC_transporter-like_ATP-bd"/>
</dbReference>
<evidence type="ECO:0000256" key="1">
    <source>
        <dbReference type="ARBA" id="ARBA00022741"/>
    </source>
</evidence>
<dbReference type="EMBL" id="CP086717">
    <property type="protein sequence ID" value="WOO81776.1"/>
    <property type="molecule type" value="Genomic_DNA"/>
</dbReference>